<dbReference type="PANTHER" id="PTHR15002">
    <property type="entry name" value="RIBOSOMAL BIOGENESIS PROTEIN LAS1L"/>
    <property type="match status" value="1"/>
</dbReference>
<keyword evidence="2" id="KW-1185">Reference proteome</keyword>
<evidence type="ECO:0000313" key="2">
    <source>
        <dbReference type="Proteomes" id="UP000475862"/>
    </source>
</evidence>
<gene>
    <name evidence="1" type="ORF">AGLY_007266</name>
</gene>
<dbReference type="GO" id="GO:0000470">
    <property type="term" value="P:maturation of LSU-rRNA"/>
    <property type="evidence" value="ECO:0007669"/>
    <property type="project" value="TreeGrafter"/>
</dbReference>
<dbReference type="GO" id="GO:0000460">
    <property type="term" value="P:maturation of 5.8S rRNA"/>
    <property type="evidence" value="ECO:0007669"/>
    <property type="project" value="TreeGrafter"/>
</dbReference>
<evidence type="ECO:0008006" key="3">
    <source>
        <dbReference type="Google" id="ProtNLM"/>
    </source>
</evidence>
<dbReference type="InterPro" id="IPR007174">
    <property type="entry name" value="Las1"/>
</dbReference>
<dbReference type="EMBL" id="VYZN01000023">
    <property type="protein sequence ID" value="KAE9536477.1"/>
    <property type="molecule type" value="Genomic_DNA"/>
</dbReference>
<comment type="caution">
    <text evidence="1">The sequence shown here is derived from an EMBL/GenBank/DDBJ whole genome shotgun (WGS) entry which is preliminary data.</text>
</comment>
<dbReference type="OrthoDB" id="10263222at2759"/>
<organism evidence="1 2">
    <name type="scientific">Aphis glycines</name>
    <name type="common">Soybean aphid</name>
    <dbReference type="NCBI Taxonomy" id="307491"/>
    <lineage>
        <taxon>Eukaryota</taxon>
        <taxon>Metazoa</taxon>
        <taxon>Ecdysozoa</taxon>
        <taxon>Arthropoda</taxon>
        <taxon>Hexapoda</taxon>
        <taxon>Insecta</taxon>
        <taxon>Pterygota</taxon>
        <taxon>Neoptera</taxon>
        <taxon>Paraneoptera</taxon>
        <taxon>Hemiptera</taxon>
        <taxon>Sternorrhyncha</taxon>
        <taxon>Aphidomorpha</taxon>
        <taxon>Aphidoidea</taxon>
        <taxon>Aphididae</taxon>
        <taxon>Aphidini</taxon>
        <taxon>Aphis</taxon>
        <taxon>Aphis</taxon>
    </lineage>
</organism>
<accession>A0A6G0TQB5</accession>
<dbReference type="Pfam" id="PF04031">
    <property type="entry name" value="Las1"/>
    <property type="match status" value="1"/>
</dbReference>
<evidence type="ECO:0000313" key="1">
    <source>
        <dbReference type="EMBL" id="KAE9536477.1"/>
    </source>
</evidence>
<sequence>MMEVKDELVVTMWASDSEWQSLREDIFGNKNYKQALRKLSLWKSRRKTLFRGLIITEMVLQAIIKDVSFNEDAEPTDDHDLIQSYSIAIMKFINLTSDKMISGPQRSMYYRAARLDIPKWLVDMRHTVSHAQDLPNLESLRSAVGYILEWIFIKYWNVDANFLIVGKKSNMNVVEEFIELLEFYMLSKSQISSDLKEKQLNVLREKLTLSDCYSNKECTKKMKDLLANKSWSSDLVNVFTTKYLLQARECNVSKGRISKTDKTLWNVLLKTLNNCGLMTNVLQCLVTQHSRIAALWVLELCIIAYKSSKKIDFKNNQNNCMNCKPLNWDTNLVLRTALQSPHPHTIIFLKWLLQIQLNPLNIKQQFNIVKLVSLYTGKVKVSSKNIDHNIFTVNDLIGKDDHQSQWSRIIGQMNWRQIPFGTTL</sequence>
<dbReference type="Proteomes" id="UP000475862">
    <property type="component" value="Unassembled WGS sequence"/>
</dbReference>
<name>A0A6G0TQB5_APHGL</name>
<dbReference type="AlphaFoldDB" id="A0A6G0TQB5"/>
<proteinExistence type="predicted"/>
<dbReference type="GO" id="GO:0090730">
    <property type="term" value="C:Las1 complex"/>
    <property type="evidence" value="ECO:0007669"/>
    <property type="project" value="InterPro"/>
</dbReference>
<reference evidence="1 2" key="1">
    <citation type="submission" date="2019-08" db="EMBL/GenBank/DDBJ databases">
        <title>The genome of the soybean aphid Biotype 1, its phylome, world population structure and adaptation to the North American continent.</title>
        <authorList>
            <person name="Giordano R."/>
            <person name="Donthu R.K."/>
            <person name="Hernandez A.G."/>
            <person name="Wright C.L."/>
            <person name="Zimin A.V."/>
        </authorList>
    </citation>
    <scope>NUCLEOTIDE SEQUENCE [LARGE SCALE GENOMIC DNA]</scope>
    <source>
        <tissue evidence="1">Whole aphids</tissue>
    </source>
</reference>
<dbReference type="PANTHER" id="PTHR15002:SF0">
    <property type="entry name" value="RIBOSOMAL BIOGENESIS PROTEIN LAS1L"/>
    <property type="match status" value="1"/>
</dbReference>
<protein>
    <recommendedName>
        <fullName evidence="3">Las1-like protein</fullName>
    </recommendedName>
</protein>
<dbReference type="GO" id="GO:0004519">
    <property type="term" value="F:endonuclease activity"/>
    <property type="evidence" value="ECO:0007669"/>
    <property type="project" value="InterPro"/>
</dbReference>
<dbReference type="GO" id="GO:0030687">
    <property type="term" value="C:preribosome, large subunit precursor"/>
    <property type="evidence" value="ECO:0007669"/>
    <property type="project" value="TreeGrafter"/>
</dbReference>